<name>A0A1I6KJX2_9FIRM</name>
<evidence type="ECO:0000313" key="3">
    <source>
        <dbReference type="EMBL" id="SFR91529.1"/>
    </source>
</evidence>
<dbReference type="Pfam" id="PF03009">
    <property type="entry name" value="GDPD"/>
    <property type="match status" value="1"/>
</dbReference>
<accession>A0A1I6KJX2</accession>
<keyword evidence="1" id="KW-0472">Membrane</keyword>
<dbReference type="PROSITE" id="PS51704">
    <property type="entry name" value="GP_PDE"/>
    <property type="match status" value="1"/>
</dbReference>
<evidence type="ECO:0000256" key="1">
    <source>
        <dbReference type="SAM" id="Phobius"/>
    </source>
</evidence>
<dbReference type="GO" id="GO:0008081">
    <property type="term" value="F:phosphoric diester hydrolase activity"/>
    <property type="evidence" value="ECO:0007669"/>
    <property type="project" value="InterPro"/>
</dbReference>
<keyword evidence="1" id="KW-0812">Transmembrane</keyword>
<dbReference type="Proteomes" id="UP000199659">
    <property type="component" value="Unassembled WGS sequence"/>
</dbReference>
<dbReference type="RefSeq" id="WP_092561232.1">
    <property type="nucleotide sequence ID" value="NZ_FOYZ01000009.1"/>
</dbReference>
<gene>
    <name evidence="3" type="ORF">SAMN05661086_02478</name>
</gene>
<dbReference type="STRING" id="37658.SAMN05661086_02478"/>
<dbReference type="InterPro" id="IPR017946">
    <property type="entry name" value="PLC-like_Pdiesterase_TIM-brl"/>
</dbReference>
<dbReference type="OrthoDB" id="384721at2"/>
<dbReference type="PANTHER" id="PTHR46211">
    <property type="entry name" value="GLYCEROPHOSPHORYL DIESTER PHOSPHODIESTERASE"/>
    <property type="match status" value="1"/>
</dbReference>
<dbReference type="InterPro" id="IPR018476">
    <property type="entry name" value="GlyceroP-diester-Pdiesterase_M"/>
</dbReference>
<keyword evidence="4" id="KW-1185">Reference proteome</keyword>
<dbReference type="GO" id="GO:0006629">
    <property type="term" value="P:lipid metabolic process"/>
    <property type="evidence" value="ECO:0007669"/>
    <property type="project" value="InterPro"/>
</dbReference>
<dbReference type="Pfam" id="PF10110">
    <property type="entry name" value="GPDPase_memb"/>
    <property type="match status" value="1"/>
</dbReference>
<reference evidence="3 4" key="1">
    <citation type="submission" date="2016-10" db="EMBL/GenBank/DDBJ databases">
        <authorList>
            <person name="de Groot N.N."/>
        </authorList>
    </citation>
    <scope>NUCLEOTIDE SEQUENCE [LARGE SCALE GENOMIC DNA]</scope>
    <source>
        <strain evidence="3 4">743A</strain>
    </source>
</reference>
<feature type="transmembrane region" description="Helical" evidence="1">
    <location>
        <begin position="273"/>
        <end position="297"/>
    </location>
</feature>
<feature type="transmembrane region" description="Helical" evidence="1">
    <location>
        <begin position="327"/>
        <end position="345"/>
    </location>
</feature>
<dbReference type="EMBL" id="FOYZ01000009">
    <property type="protein sequence ID" value="SFR91529.1"/>
    <property type="molecule type" value="Genomic_DNA"/>
</dbReference>
<sequence length="612" mass="70205">MKVKNRRPGGLFFDTIHLLVKAKNHFVFYQIVAIVLTILCVIPIYHFLLRMSIQYSGYSYITMENFSVFIRKPITIVSITIMFVIGGFFLIWNFSLMLLFLQFGVHNEKKAGAVLFIKSIFKALSCIRYKKVVSVLLVYAVLIANNVTVIYGILTRTRIPRDLVESISDIPTVKVLICCLVFVITIACIKNFFTLPYMILEGKDTKSSYSANHHLVRKRLIRTILLFLLWNCFVIILSVGVYMAILVLEAVFVNLFIEKNMATAVFLTIYEQYNIYTGIFLAWLGVYMNTGLLIVIFRKYRIEENEESSLLTEEEEIISADRKRYRMFILTFILCIIMVDGIYTYDSVQRGIGIIPDALGNMQITAHRGSSYEAPENTMAAIEKAIENMADYAEIDVQETKDGEVILLHDSNLLRTTGYNAFIWEVTLEKLRTLDAGSWMSEEYAGTQIPTLEEVLAYCKGKIKLNIEIKSNGKFNDLEGKVAALIEKYDFQRQCVVSSVAYRTLEKVKEANPEIRTGYIVTASFGEYTDKSAIDFFSMDSTYLNRNKVEEAHKNGKEVHAWTVNTKNEIRRMKVIKVDSIITDRPILAREIIYKEDFNKNIVNILKLVLKG</sequence>
<dbReference type="SUPFAM" id="SSF51695">
    <property type="entry name" value="PLC-like phosphodiesterases"/>
    <property type="match status" value="1"/>
</dbReference>
<feature type="transmembrane region" description="Helical" evidence="1">
    <location>
        <begin position="26"/>
        <end position="48"/>
    </location>
</feature>
<dbReference type="CDD" id="cd08579">
    <property type="entry name" value="GDPD_memb_like"/>
    <property type="match status" value="1"/>
</dbReference>
<evidence type="ECO:0000259" key="2">
    <source>
        <dbReference type="PROSITE" id="PS51704"/>
    </source>
</evidence>
<protein>
    <submittedName>
        <fullName evidence="3">Glycerophosphoryl diester phosphodiesterase</fullName>
    </submittedName>
</protein>
<feature type="transmembrane region" description="Helical" evidence="1">
    <location>
        <begin position="220"/>
        <end position="253"/>
    </location>
</feature>
<feature type="transmembrane region" description="Helical" evidence="1">
    <location>
        <begin position="174"/>
        <end position="199"/>
    </location>
</feature>
<dbReference type="InterPro" id="IPR030395">
    <property type="entry name" value="GP_PDE_dom"/>
</dbReference>
<feature type="transmembrane region" description="Helical" evidence="1">
    <location>
        <begin position="74"/>
        <end position="101"/>
    </location>
</feature>
<dbReference type="Gene3D" id="3.20.20.190">
    <property type="entry name" value="Phosphatidylinositol (PI) phosphodiesterase"/>
    <property type="match status" value="1"/>
</dbReference>
<evidence type="ECO:0000313" key="4">
    <source>
        <dbReference type="Proteomes" id="UP000199659"/>
    </source>
</evidence>
<organism evidence="3 4">
    <name type="scientific">Anaeromicropila populeti</name>
    <dbReference type="NCBI Taxonomy" id="37658"/>
    <lineage>
        <taxon>Bacteria</taxon>
        <taxon>Bacillati</taxon>
        <taxon>Bacillota</taxon>
        <taxon>Clostridia</taxon>
        <taxon>Lachnospirales</taxon>
        <taxon>Lachnospiraceae</taxon>
        <taxon>Anaeromicropila</taxon>
    </lineage>
</organism>
<dbReference type="AlphaFoldDB" id="A0A1I6KJX2"/>
<feature type="domain" description="GP-PDE" evidence="2">
    <location>
        <begin position="362"/>
        <end position="593"/>
    </location>
</feature>
<feature type="transmembrane region" description="Helical" evidence="1">
    <location>
        <begin position="132"/>
        <end position="154"/>
    </location>
</feature>
<proteinExistence type="predicted"/>
<dbReference type="PANTHER" id="PTHR46211:SF8">
    <property type="entry name" value="PHOSPHODIESTERASE"/>
    <property type="match status" value="1"/>
</dbReference>
<keyword evidence="1" id="KW-1133">Transmembrane helix</keyword>